<dbReference type="InterPro" id="IPR023299">
    <property type="entry name" value="ATPase_P-typ_cyto_dom_N"/>
</dbReference>
<dbReference type="PANTHER" id="PTHR24092:SF5">
    <property type="entry name" value="PHOSPHOLIPID-TRANSPORTING ATPASE"/>
    <property type="match status" value="1"/>
</dbReference>
<dbReference type="Proteomes" id="UP000242942">
    <property type="component" value="Chromosome 14"/>
</dbReference>
<evidence type="ECO:0000256" key="4">
    <source>
        <dbReference type="ARBA" id="ARBA00022842"/>
    </source>
</evidence>
<keyword evidence="8" id="KW-0175">Coiled coil</keyword>
<organism evidence="13 14">
    <name type="scientific">Plasmodium ovale</name>
    <name type="common">malaria parasite P. ovale</name>
    <dbReference type="NCBI Taxonomy" id="36330"/>
    <lineage>
        <taxon>Eukaryota</taxon>
        <taxon>Sar</taxon>
        <taxon>Alveolata</taxon>
        <taxon>Apicomplexa</taxon>
        <taxon>Aconoidasida</taxon>
        <taxon>Haemosporida</taxon>
        <taxon>Plasmodiidae</taxon>
        <taxon>Plasmodium</taxon>
        <taxon>Plasmodium (Plasmodium)</taxon>
    </lineage>
</organism>
<dbReference type="InterPro" id="IPR001757">
    <property type="entry name" value="P_typ_ATPase"/>
</dbReference>
<dbReference type="PRINTS" id="PR00119">
    <property type="entry name" value="CATATPASE"/>
</dbReference>
<dbReference type="GO" id="GO:0046872">
    <property type="term" value="F:metal ion binding"/>
    <property type="evidence" value="ECO:0007669"/>
    <property type="project" value="UniProtKB-KW"/>
</dbReference>
<dbReference type="GO" id="GO:0140326">
    <property type="term" value="F:ATPase-coupled intramembrane lipid transporter activity"/>
    <property type="evidence" value="ECO:0007669"/>
    <property type="project" value="TreeGrafter"/>
</dbReference>
<dbReference type="GO" id="GO:0006897">
    <property type="term" value="P:endocytosis"/>
    <property type="evidence" value="ECO:0007669"/>
    <property type="project" value="TreeGrafter"/>
</dbReference>
<dbReference type="GO" id="GO:0005768">
    <property type="term" value="C:endosome"/>
    <property type="evidence" value="ECO:0007669"/>
    <property type="project" value="TreeGrafter"/>
</dbReference>
<feature type="transmembrane region" description="Helical" evidence="10">
    <location>
        <begin position="20"/>
        <end position="37"/>
    </location>
</feature>
<feature type="transmembrane region" description="Helical" evidence="10">
    <location>
        <begin position="106"/>
        <end position="128"/>
    </location>
</feature>
<dbReference type="Pfam" id="PF16212">
    <property type="entry name" value="PhoLip_ATPase_C"/>
    <property type="match status" value="1"/>
</dbReference>
<keyword evidence="5" id="KW-1278">Translocase</keyword>
<dbReference type="SUPFAM" id="SSF81660">
    <property type="entry name" value="Metal cation-transporting ATPase, ATP-binding domain N"/>
    <property type="match status" value="1"/>
</dbReference>
<dbReference type="Gene3D" id="2.70.150.10">
    <property type="entry name" value="Calcium-transporting ATPase, cytoplasmic transduction domain A"/>
    <property type="match status" value="2"/>
</dbReference>
<dbReference type="FunFam" id="3.40.50.1000:FF:000141">
    <property type="entry name" value="Putative phospholipid-transporting ATPase"/>
    <property type="match status" value="1"/>
</dbReference>
<feature type="transmembrane region" description="Helical" evidence="10">
    <location>
        <begin position="1608"/>
        <end position="1628"/>
    </location>
</feature>
<evidence type="ECO:0000256" key="7">
    <source>
        <dbReference type="ARBA" id="ARBA00023136"/>
    </source>
</evidence>
<dbReference type="InterPro" id="IPR023298">
    <property type="entry name" value="ATPase_P-typ_TM_dom_sf"/>
</dbReference>
<dbReference type="Gene3D" id="1.20.1110.10">
    <property type="entry name" value="Calcium-transporting ATPase, transmembrane domain"/>
    <property type="match status" value="1"/>
</dbReference>
<sequence>MVDEEDLRRLRFILSKKVGRIKYFFSYSFYKIFSYFYNKKNKKRERYVNIHGRTSPKFFCDNKIRSTKYTILTFIPLFLFYQFADFLNLFYLCVSLLQIIPIFNTGYVFTFVAPLIFILCISLINEVVDDLKRFIKDLENNNEIYYTLLQNGNFKKTYSKDIKVGDIILIKSKQRAPADCILLRNLSKNEEYNFKIEEKKLLGNIKLNRNSNVYNKINKIYYHFNKNIDNTLIDDRFNESNNNYSETSNNLLFSENEKSLNGLREPKYILKDKNDGNHHHNSSNKNCSNKNCSNKNCSSKNCSSKNCSNKNCSNKNCSNNSSTNNKNCHNTAYSNGSNETANYTYVKTDKIDGETDWKIKYPISIFQNLKKLKDFFSIDILFILEQPKNDIYKIEGSFVIFKYNPYGDFKTAENNNISVNDNNHQLLNYSFDFGKDAEIDIEPKEDDAEGEDADEEDEENDEDEDEDGEDVEDDSDYADDNHAERGRHRGENTSVYAEENTYEYGDDGHVDEEKKKILSKGYINLEETEEKDTDDYMYNKNHNSRNKEMVKFVDVEKEGETTVTGTMIGTSKEIDKYNDPIKRGKENNAFVGDGRMCNVFNNEDNFNFYSVNYRKKLNYDNFILFNSVITSSDVICLVIYTGSDTRVNMSTQISKIKRGMIDKKLNLITLFLFIILTLFSMYMCSVKLNNLWYLNFIRFVLLFSSVIPISLSVNLNIAKIYYTLVIQKDKEIETTIIKNSAIIENFGDVDYIFTDKTGTLTENVMVLKVIHIGLDVIHAENEKNTLQDSMGNKAKRKFNKNMLPYNLDDINEDVDASSIHLAPNYSKHERRGRGNSGVSHNDGSYNGASNMSVSINMHSGMHNGMHIGRGGQFGPFDLEMEGGKNRGDLQTLRQLSKASVLKQINMNDECLEYDHFNDNSKSSYGENSYRDGSIKGFKQNGLVLNHNIVQKNNDMLKKNHVHVEKRKKVEQMVDEFLRYKLDLLDHYNDNVDDVEFLKKHRVFQTFLSFLICNNIRTLKKESNNKEKEKTKKKKEHKEKDFQKNFYYILKVNRKNKKENKINKKDKNMDNSKLSYDKKNFESNSSEDSETFSHSDVSYQCSSPDELAFLKYATNCGFILKKKTASKIEIKYKNIMIEYDILLHIPFSSETKRMSIFVRNVKNRNIYFFIKGADNVLIKKSHEKYKTFIYEESDHLSNLGLRVLVHGFLNIEEQFFHNFSALYNKNKDVKGQLDNILDFVEKNIKVLAITGVEDKLQEGVGKTIEMLYNSGIKVWVLTGDKIETAICICKNANIKKKKHNIYIFRHENIKSTSHLIREFNLILNNIDSYVLFFDNIIIQNCIKYIPNAFVDFAANARAVVCCRCSPIEKKEIAVLIKTIKRKKILCIGDGGNDVAMIQSADIGIGVLGKEGKQVVHDSDIIVSKFKNIKKLILYYGNNTFLQTSSLCSFLIHRGFILTYLQFIYSYIFFSIPGWLQIGYTTYYTTAPFLSLLLDVKIKKNLIYLYPEIYKNKKHKRKLDLKSFFIIVWISIFQGTVVMLGALKLFNDNYNNLINISFSSLIVLEIMNIHLEVESWHPLMISANICSFIVYIFSMFILRNYFDIMQIMSVMFWYKVILIVLFAWLPFFIIKKVKNIITPSQFFKLA</sequence>
<evidence type="ECO:0000256" key="3">
    <source>
        <dbReference type="ARBA" id="ARBA00022723"/>
    </source>
</evidence>
<feature type="domain" description="P-type ATPase N-terminal" evidence="11">
    <location>
        <begin position="48"/>
        <end position="110"/>
    </location>
</feature>
<dbReference type="PROSITE" id="PS00154">
    <property type="entry name" value="ATPASE_E1_E2"/>
    <property type="match status" value="1"/>
</dbReference>
<feature type="transmembrane region" description="Helical" evidence="10">
    <location>
        <begin position="1453"/>
        <end position="1474"/>
    </location>
</feature>
<evidence type="ECO:0000256" key="9">
    <source>
        <dbReference type="SAM" id="MobiDB-lite"/>
    </source>
</evidence>
<feature type="transmembrane region" description="Helical" evidence="10">
    <location>
        <begin position="695"/>
        <end position="718"/>
    </location>
</feature>
<dbReference type="SUPFAM" id="SSF56784">
    <property type="entry name" value="HAD-like"/>
    <property type="match status" value="1"/>
</dbReference>
<reference evidence="13 14" key="1">
    <citation type="submission" date="2016-06" db="EMBL/GenBank/DDBJ databases">
        <authorList>
            <consortium name="Pathogen Informatics"/>
        </authorList>
    </citation>
    <scope>NUCLEOTIDE SEQUENCE [LARGE SCALE GENOMIC DNA]</scope>
    <source>
        <strain evidence="13">PocGH01</strain>
    </source>
</reference>
<evidence type="ECO:0000259" key="11">
    <source>
        <dbReference type="Pfam" id="PF16209"/>
    </source>
</evidence>
<dbReference type="GO" id="GO:0005802">
    <property type="term" value="C:trans-Golgi network"/>
    <property type="evidence" value="ECO:0007669"/>
    <property type="project" value="TreeGrafter"/>
</dbReference>
<feature type="region of interest" description="Disordered" evidence="9">
    <location>
        <begin position="823"/>
        <end position="845"/>
    </location>
</feature>
<feature type="transmembrane region" description="Helical" evidence="10">
    <location>
        <begin position="1517"/>
        <end position="1541"/>
    </location>
</feature>
<dbReference type="PANTHER" id="PTHR24092">
    <property type="entry name" value="PROBABLE PHOSPHOLIPID-TRANSPORTING ATPASE"/>
    <property type="match status" value="1"/>
</dbReference>
<protein>
    <submittedName>
        <fullName evidence="13">Phospholipid-transporting ATPase, putative</fullName>
    </submittedName>
</protein>
<evidence type="ECO:0000256" key="5">
    <source>
        <dbReference type="ARBA" id="ARBA00022967"/>
    </source>
</evidence>
<evidence type="ECO:0000256" key="10">
    <source>
        <dbReference type="SAM" id="Phobius"/>
    </source>
</evidence>
<dbReference type="Pfam" id="PF16209">
    <property type="entry name" value="PhoLip_ATPase_N"/>
    <property type="match status" value="1"/>
</dbReference>
<dbReference type="SFLD" id="SFLDS00003">
    <property type="entry name" value="Haloacid_Dehalogenase"/>
    <property type="match status" value="1"/>
</dbReference>
<dbReference type="SUPFAM" id="SSF81653">
    <property type="entry name" value="Calcium ATPase, transduction domain A"/>
    <property type="match status" value="1"/>
</dbReference>
<evidence type="ECO:0000256" key="6">
    <source>
        <dbReference type="ARBA" id="ARBA00022989"/>
    </source>
</evidence>
<dbReference type="VEuPathDB" id="PlasmoDB:POWCR01_140043300"/>
<dbReference type="GO" id="GO:0045332">
    <property type="term" value="P:phospholipid translocation"/>
    <property type="evidence" value="ECO:0007669"/>
    <property type="project" value="TreeGrafter"/>
</dbReference>
<dbReference type="InterPro" id="IPR032630">
    <property type="entry name" value="P_typ_ATPase_c"/>
</dbReference>
<dbReference type="Gene3D" id="3.40.50.1000">
    <property type="entry name" value="HAD superfamily/HAD-like"/>
    <property type="match status" value="2"/>
</dbReference>
<dbReference type="InterPro" id="IPR044492">
    <property type="entry name" value="P_typ_ATPase_HD_dom"/>
</dbReference>
<dbReference type="SFLD" id="SFLDG00002">
    <property type="entry name" value="C1.7:_P-type_atpase_like"/>
    <property type="match status" value="1"/>
</dbReference>
<dbReference type="GO" id="GO:0006890">
    <property type="term" value="P:retrograde vesicle-mediated transport, Golgi to endoplasmic reticulum"/>
    <property type="evidence" value="ECO:0007669"/>
    <property type="project" value="TreeGrafter"/>
</dbReference>
<dbReference type="EMBL" id="LT594595">
    <property type="protein sequence ID" value="SCQ17046.1"/>
    <property type="molecule type" value="Genomic_DNA"/>
</dbReference>
<gene>
    <name evidence="13" type="primary">PocGH01_14049100</name>
    <name evidence="13" type="ORF">POCGH01_14049100</name>
</gene>
<feature type="domain" description="P-type ATPase C-terminal" evidence="12">
    <location>
        <begin position="1416"/>
        <end position="1637"/>
    </location>
</feature>
<feature type="coiled-coil region" evidence="8">
    <location>
        <begin position="1015"/>
        <end position="1044"/>
    </location>
</feature>
<evidence type="ECO:0000313" key="13">
    <source>
        <dbReference type="EMBL" id="SCQ17046.1"/>
    </source>
</evidence>
<comment type="subcellular location">
    <subcellularLocation>
        <location evidence="1">Membrane</location>
        <topology evidence="1">Multi-pass membrane protein</topology>
    </subcellularLocation>
</comment>
<keyword evidence="2 10" id="KW-0812">Transmembrane</keyword>
<dbReference type="OrthoDB" id="377733at2759"/>
<dbReference type="NCBIfam" id="TIGR01494">
    <property type="entry name" value="ATPase_P-type"/>
    <property type="match status" value="2"/>
</dbReference>
<dbReference type="SFLD" id="SFLDF00027">
    <property type="entry name" value="p-type_atpase"/>
    <property type="match status" value="1"/>
</dbReference>
<feature type="transmembrane region" description="Helical" evidence="10">
    <location>
        <begin position="1577"/>
        <end position="1596"/>
    </location>
</feature>
<dbReference type="SUPFAM" id="SSF81665">
    <property type="entry name" value="Calcium ATPase, transmembrane domain M"/>
    <property type="match status" value="1"/>
</dbReference>
<dbReference type="VEuPathDB" id="PlasmoDB:PocGH01_14049100"/>
<feature type="compositionally biased region" description="Acidic residues" evidence="9">
    <location>
        <begin position="443"/>
        <end position="478"/>
    </location>
</feature>
<name>A0A1D3UAC4_PLAOA</name>
<dbReference type="InterPro" id="IPR032631">
    <property type="entry name" value="P-type_ATPase_N"/>
</dbReference>
<keyword evidence="3" id="KW-0479">Metal-binding</keyword>
<feature type="transmembrane region" description="Helical" evidence="10">
    <location>
        <begin position="71"/>
        <end position="100"/>
    </location>
</feature>
<evidence type="ECO:0000313" key="14">
    <source>
        <dbReference type="Proteomes" id="UP000242942"/>
    </source>
</evidence>
<keyword evidence="14" id="KW-1185">Reference proteome</keyword>
<dbReference type="VEuPathDB" id="PlasmoDB:POWCR01_080027500"/>
<keyword evidence="4" id="KW-0460">Magnesium</keyword>
<dbReference type="InterPro" id="IPR018303">
    <property type="entry name" value="ATPase_P-typ_P_site"/>
</dbReference>
<feature type="compositionally biased region" description="Basic and acidic residues" evidence="9">
    <location>
        <begin position="1058"/>
        <end position="1080"/>
    </location>
</feature>
<evidence type="ECO:0000256" key="2">
    <source>
        <dbReference type="ARBA" id="ARBA00022692"/>
    </source>
</evidence>
<accession>A0A1D3UAC4</accession>
<dbReference type="Gene3D" id="3.40.1110.10">
    <property type="entry name" value="Calcium-transporting ATPase, cytoplasmic domain N"/>
    <property type="match status" value="1"/>
</dbReference>
<feature type="compositionally biased region" description="Polar residues" evidence="9">
    <location>
        <begin position="836"/>
        <end position="845"/>
    </location>
</feature>
<dbReference type="InterPro" id="IPR036412">
    <property type="entry name" value="HAD-like_sf"/>
</dbReference>
<evidence type="ECO:0000256" key="8">
    <source>
        <dbReference type="SAM" id="Coils"/>
    </source>
</evidence>
<evidence type="ECO:0000256" key="1">
    <source>
        <dbReference type="ARBA" id="ARBA00004141"/>
    </source>
</evidence>
<dbReference type="GO" id="GO:0016887">
    <property type="term" value="F:ATP hydrolysis activity"/>
    <property type="evidence" value="ECO:0007669"/>
    <property type="project" value="InterPro"/>
</dbReference>
<feature type="region of interest" description="Disordered" evidence="9">
    <location>
        <begin position="1058"/>
        <end position="1091"/>
    </location>
</feature>
<feature type="transmembrane region" description="Helical" evidence="10">
    <location>
        <begin position="665"/>
        <end position="683"/>
    </location>
</feature>
<proteinExistence type="predicted"/>
<dbReference type="InterPro" id="IPR023214">
    <property type="entry name" value="HAD_sf"/>
</dbReference>
<dbReference type="GO" id="GO:0005524">
    <property type="term" value="F:ATP binding"/>
    <property type="evidence" value="ECO:0007669"/>
    <property type="project" value="InterPro"/>
</dbReference>
<keyword evidence="7 10" id="KW-0472">Membrane</keyword>
<keyword evidence="6 10" id="KW-1133">Transmembrane helix</keyword>
<dbReference type="InterPro" id="IPR008250">
    <property type="entry name" value="ATPase_P-typ_transduc_dom_A_sf"/>
</dbReference>
<dbReference type="GO" id="GO:0005886">
    <property type="term" value="C:plasma membrane"/>
    <property type="evidence" value="ECO:0007669"/>
    <property type="project" value="TreeGrafter"/>
</dbReference>
<evidence type="ECO:0000259" key="12">
    <source>
        <dbReference type="Pfam" id="PF16212"/>
    </source>
</evidence>
<feature type="region of interest" description="Disordered" evidence="9">
    <location>
        <begin position="443"/>
        <end position="508"/>
    </location>
</feature>